<dbReference type="InterPro" id="IPR000843">
    <property type="entry name" value="HTH_LacI"/>
</dbReference>
<geneLocation type="plasmid" evidence="6 7">
    <name>unnamed1</name>
</geneLocation>
<dbReference type="KEGG" id="rmb:K529_020015"/>
<dbReference type="EMBL" id="CP015231">
    <property type="protein sequence ID" value="ANP43044.1"/>
    <property type="molecule type" value="Genomic_DNA"/>
</dbReference>
<dbReference type="PROSITE" id="PS50932">
    <property type="entry name" value="HTH_LACI_2"/>
    <property type="match status" value="1"/>
</dbReference>
<dbReference type="SUPFAM" id="SSF47413">
    <property type="entry name" value="lambda repressor-like DNA-binding domains"/>
    <property type="match status" value="1"/>
</dbReference>
<protein>
    <submittedName>
        <fullName evidence="6">LacI family transcriptional regulator</fullName>
    </submittedName>
</protein>
<feature type="region of interest" description="Disordered" evidence="4">
    <location>
        <begin position="333"/>
        <end position="362"/>
    </location>
</feature>
<dbReference type="Gene3D" id="1.10.260.40">
    <property type="entry name" value="lambda repressor-like DNA-binding domains"/>
    <property type="match status" value="1"/>
</dbReference>
<dbReference type="RefSeq" id="WP_040641721.1">
    <property type="nucleotide sequence ID" value="NZ_CP015231.1"/>
</dbReference>
<dbReference type="Proteomes" id="UP000013243">
    <property type="component" value="Plasmid unnamed1"/>
</dbReference>
<dbReference type="Gene3D" id="3.40.50.2300">
    <property type="match status" value="2"/>
</dbReference>
<dbReference type="Pfam" id="PF00356">
    <property type="entry name" value="LacI"/>
    <property type="match status" value="1"/>
</dbReference>
<feature type="compositionally biased region" description="Polar residues" evidence="4">
    <location>
        <begin position="348"/>
        <end position="362"/>
    </location>
</feature>
<dbReference type="OrthoDB" id="60111at2"/>
<evidence type="ECO:0000313" key="6">
    <source>
        <dbReference type="EMBL" id="ANP43044.1"/>
    </source>
</evidence>
<dbReference type="GO" id="GO:0003700">
    <property type="term" value="F:DNA-binding transcription factor activity"/>
    <property type="evidence" value="ECO:0007669"/>
    <property type="project" value="TreeGrafter"/>
</dbReference>
<dbReference type="InterPro" id="IPR028082">
    <property type="entry name" value="Peripla_BP_I"/>
</dbReference>
<dbReference type="AlphaFoldDB" id="A0A1B1A8Z7"/>
<name>A0A1B1A8Z7_9RHOB</name>
<evidence type="ECO:0000256" key="3">
    <source>
        <dbReference type="ARBA" id="ARBA00023163"/>
    </source>
</evidence>
<evidence type="ECO:0000256" key="4">
    <source>
        <dbReference type="SAM" id="MobiDB-lite"/>
    </source>
</evidence>
<organism evidence="6 7">
    <name type="scientific">Tritonibacter mobilis F1926</name>
    <dbReference type="NCBI Taxonomy" id="1265309"/>
    <lineage>
        <taxon>Bacteria</taxon>
        <taxon>Pseudomonadati</taxon>
        <taxon>Pseudomonadota</taxon>
        <taxon>Alphaproteobacteria</taxon>
        <taxon>Rhodobacterales</taxon>
        <taxon>Paracoccaceae</taxon>
        <taxon>Tritonibacter</taxon>
    </lineage>
</organism>
<evidence type="ECO:0000259" key="5">
    <source>
        <dbReference type="PROSITE" id="PS50932"/>
    </source>
</evidence>
<dbReference type="InterPro" id="IPR010982">
    <property type="entry name" value="Lambda_DNA-bd_dom_sf"/>
</dbReference>
<sequence>MANKTRITIKDVARAAGCGVATASRVLNKSGSASSETRERVEQAARDLGFAFSATGRALQSRKSMTVGCLIPSLANPVFAEAVQGAQEELRKEGYQLLVASSNYDGETDNEILSTLLAKDVDGLLVTMVDPQDSLALDMAQSRNIPTCLMFHDPLPGWPSAHVSNAEAAAEVARRFARYGHRRTGFLALRFATSDRSRNRFDGFRAECAAQNLPAPELIEITETEANTPSILAQRLCEHPELTAIFASNDFLAIAVQKAANLMGWHVPQDLSVVGFDGIEVGRLLDRPLATIETTPEAMGRQAAQTLLVGLQGGEMAKLTPLPFTFRVGATLSTPRTKSPDDDRGAAQSPSVPPFTSNVKQG</sequence>
<proteinExistence type="predicted"/>
<keyword evidence="1" id="KW-0805">Transcription regulation</keyword>
<keyword evidence="2" id="KW-0238">DNA-binding</keyword>
<dbReference type="SMART" id="SM00354">
    <property type="entry name" value="HTH_LACI"/>
    <property type="match status" value="1"/>
</dbReference>
<keyword evidence="3" id="KW-0804">Transcription</keyword>
<evidence type="ECO:0000256" key="2">
    <source>
        <dbReference type="ARBA" id="ARBA00023125"/>
    </source>
</evidence>
<reference evidence="6 7" key="1">
    <citation type="journal article" date="2016" name="ISME J.">
        <title>Global occurrence and heterogeneity of the Roseobacter-clade species Ruegeria mobilis.</title>
        <authorList>
            <person name="Sonnenschein E."/>
            <person name="Gram L."/>
        </authorList>
    </citation>
    <scope>NUCLEOTIDE SEQUENCE [LARGE SCALE GENOMIC DNA]</scope>
    <source>
        <strain evidence="6 7">F1926</strain>
        <plasmid evidence="6 7">unnamed1</plasmid>
    </source>
</reference>
<evidence type="ECO:0000313" key="7">
    <source>
        <dbReference type="Proteomes" id="UP000013243"/>
    </source>
</evidence>
<feature type="domain" description="HTH lacI-type" evidence="5">
    <location>
        <begin position="7"/>
        <end position="61"/>
    </location>
</feature>
<dbReference type="SUPFAM" id="SSF53822">
    <property type="entry name" value="Periplasmic binding protein-like I"/>
    <property type="match status" value="1"/>
</dbReference>
<dbReference type="PANTHER" id="PTHR30146:SF138">
    <property type="entry name" value="TRANSCRIPTIONAL REGULATORY PROTEIN"/>
    <property type="match status" value="1"/>
</dbReference>
<dbReference type="GeneID" id="28252171"/>
<dbReference type="GO" id="GO:0000976">
    <property type="term" value="F:transcription cis-regulatory region binding"/>
    <property type="evidence" value="ECO:0007669"/>
    <property type="project" value="TreeGrafter"/>
</dbReference>
<gene>
    <name evidence="6" type="ORF">K529_020015</name>
</gene>
<dbReference type="CDD" id="cd01392">
    <property type="entry name" value="HTH_LacI"/>
    <property type="match status" value="1"/>
</dbReference>
<accession>A0A1B1A8Z7</accession>
<dbReference type="PANTHER" id="PTHR30146">
    <property type="entry name" value="LACI-RELATED TRANSCRIPTIONAL REPRESSOR"/>
    <property type="match status" value="1"/>
</dbReference>
<dbReference type="InterPro" id="IPR046335">
    <property type="entry name" value="LacI/GalR-like_sensor"/>
</dbReference>
<dbReference type="Pfam" id="PF13377">
    <property type="entry name" value="Peripla_BP_3"/>
    <property type="match status" value="1"/>
</dbReference>
<keyword evidence="6" id="KW-0614">Plasmid</keyword>
<evidence type="ECO:0000256" key="1">
    <source>
        <dbReference type="ARBA" id="ARBA00023015"/>
    </source>
</evidence>